<accession>A0A161ZFP2</accession>
<proteinExistence type="predicted"/>
<dbReference type="OrthoDB" id="6918277at2"/>
<protein>
    <submittedName>
        <fullName evidence="1">Uncharacterized protein</fullName>
    </submittedName>
</protein>
<dbReference type="Proteomes" id="UP000076489">
    <property type="component" value="Unassembled WGS sequence"/>
</dbReference>
<reference evidence="1 2" key="2">
    <citation type="journal article" date="2018" name="Nature">
        <title>Mutant phenotypes for thousands of bacterial genes of unknown function.</title>
        <authorList>
            <person name="Price M.N."/>
            <person name="Wetmore K.M."/>
            <person name="Waters R.J."/>
            <person name="Callaghan M."/>
            <person name="Ray J."/>
            <person name="Liu H."/>
            <person name="Kuehl J.V."/>
            <person name="Melnyk R.A."/>
            <person name="Lamson J.S."/>
            <person name="Suh Y."/>
            <person name="Carlson H.K."/>
            <person name="Esquivel Z."/>
            <person name="Sadeeshkumar H."/>
            <person name="Chakraborty R."/>
            <person name="Zane G.M."/>
            <person name="Rubin B.E."/>
            <person name="Wall J.D."/>
            <person name="Visel A."/>
            <person name="Bristow J."/>
            <person name="Blow M.J."/>
            <person name="Arkin A.P."/>
            <person name="Deutschbauer A.M."/>
        </authorList>
    </citation>
    <scope>NUCLEOTIDE SEQUENCE [LARGE SCALE GENOMIC DNA]</scope>
    <source>
        <strain evidence="1 2">FW300-N1B4</strain>
    </source>
</reference>
<evidence type="ECO:0000313" key="1">
    <source>
        <dbReference type="EMBL" id="KZN20692.1"/>
    </source>
</evidence>
<dbReference type="RefSeq" id="WP_063340739.1">
    <property type="nucleotide sequence ID" value="NZ_LUKJ01000002.1"/>
</dbReference>
<dbReference type="EMBL" id="LUKJ01000002">
    <property type="protein sequence ID" value="KZN20692.1"/>
    <property type="molecule type" value="Genomic_DNA"/>
</dbReference>
<reference evidence="2" key="1">
    <citation type="submission" date="2016-03" db="EMBL/GenBank/DDBJ databases">
        <authorList>
            <person name="Ray J."/>
            <person name="Price M."/>
            <person name="Deutschbauer A."/>
        </authorList>
    </citation>
    <scope>NUCLEOTIDE SEQUENCE [LARGE SCALE GENOMIC DNA]</scope>
    <source>
        <strain evidence="2">FW300-N1B4</strain>
    </source>
</reference>
<comment type="caution">
    <text evidence="1">The sequence shown here is derived from an EMBL/GenBank/DDBJ whole genome shotgun (WGS) entry which is preliminary data.</text>
</comment>
<name>A0A161ZFP2_PSEFL</name>
<organism evidence="1 2">
    <name type="scientific">Pseudomonas fluorescens</name>
    <dbReference type="NCBI Taxonomy" id="294"/>
    <lineage>
        <taxon>Bacteria</taxon>
        <taxon>Pseudomonadati</taxon>
        <taxon>Pseudomonadota</taxon>
        <taxon>Gammaproteobacteria</taxon>
        <taxon>Pseudomonadales</taxon>
        <taxon>Pseudomonadaceae</taxon>
        <taxon>Pseudomonas</taxon>
    </lineage>
</organism>
<gene>
    <name evidence="1" type="ORF">A1D17_03895</name>
</gene>
<dbReference type="AlphaFoldDB" id="A0A161ZFP2"/>
<evidence type="ECO:0000313" key="2">
    <source>
        <dbReference type="Proteomes" id="UP000076489"/>
    </source>
</evidence>
<sequence length="68" mass="7816">MSNPKISPAPRRTLLQRLFRCGLGRNLVTVWVTEIGQYAHGQTETETKIMLGRYTVMRWTTFYTPANG</sequence>